<dbReference type="HOGENOM" id="CLU_337009_0_0_0"/>
<feature type="compositionally biased region" description="Gly residues" evidence="2">
    <location>
        <begin position="212"/>
        <end position="222"/>
    </location>
</feature>
<dbReference type="RefSeq" id="WP_014784983.1">
    <property type="nucleotide sequence ID" value="NC_018014.1"/>
</dbReference>
<dbReference type="EMBL" id="CP003379">
    <property type="protein sequence ID" value="AFL87414.1"/>
    <property type="molecule type" value="Genomic_DNA"/>
</dbReference>
<feature type="coiled-coil region" evidence="1">
    <location>
        <begin position="423"/>
        <end position="454"/>
    </location>
</feature>
<dbReference type="OrthoDB" id="1550611at2"/>
<gene>
    <name evidence="3" type="ordered locus">Terro_1094</name>
</gene>
<sequence length="890" mass="93580">MANTPLIRDVLTVNQTVQQFYDTFEGEGPVFLLGRVVEHEPGFKLTLKDRALIIVADTYDGNGGSIDGSGHSKNPAAPVAGGRGADGENAKVRKVGATWVPAGSGRNGGSGGNGTSGSPGTDVTIFCRTGSAIRIDVAATASAPGGDGGNGGGGADGYIGHMDDSGQIVDAYNGTRGGWAGRGGAGGNGANGGTVTILSTAPLPAPQLTFGGTPGSVGGRGGRAGRDGNNSPDLPEGEEPKPARGSDGAHGTDGTNPQPEIVVLAESDYVQRMYALLDSDPVWNFNNFWAPFRINAGEYYFRRFQPADPDDTNGQLAAREFAAALEMQWNNTEASRLLRLLQSGSNALGIPRYQDVVPDFNRYSSAYNSITTLVSSFFNAGIAQIIAAVQLGALQNLLTAQKRVAEDAVATVTADLSYVQAEQEGAEAEVKYLQQQLDEANAEIQKSLESMKSESFSITGFIGTVAEVGAAIVSVVAAIPTAGASLVALVPAVIALSSTVLKDAPFILDAAVAGQKPDLDDIEKASKQVGKKVQEVVAAGQTVVNFVKLIEKISAGSTPANAESVALIKHGAELAHQLLVAKNKVDLNAQKIAATEARLGRTQGILDYIRSTPALDASSVRTAGQQAIAAALLQVDTLLTFAFLAQRSFEIYTLPSGTQPLPLLDAGSVHPDIVAAYQDGLPNTELAMVQAYQNAWNTLLNPLGIQRAYVDYLQRDIQTEVLRREFAVADFPELVEQLSTSRVLPFQVTLDSISQKRKETKIRGVAVAFVGASSTSSVISCELWHGTRYDQVGPASVKAAGYPNGIPVSSLLDAKSKNLQAPVTPLVLAPVHFGDDEPIDAPQQVPYWGRGVCGAWEVRLPEHQPGNETVDLANLQKVQVWIGYQYVPNP</sequence>
<proteinExistence type="predicted"/>
<feature type="region of interest" description="Disordered" evidence="2">
    <location>
        <begin position="203"/>
        <end position="259"/>
    </location>
</feature>
<organism evidence="3 4">
    <name type="scientific">Terriglobus roseus (strain DSM 18391 / NRRL B-41598 / KBS 63)</name>
    <dbReference type="NCBI Taxonomy" id="926566"/>
    <lineage>
        <taxon>Bacteria</taxon>
        <taxon>Pseudomonadati</taxon>
        <taxon>Acidobacteriota</taxon>
        <taxon>Terriglobia</taxon>
        <taxon>Terriglobales</taxon>
        <taxon>Acidobacteriaceae</taxon>
        <taxon>Terriglobus</taxon>
    </lineage>
</organism>
<accession>I3ZDU6</accession>
<protein>
    <submittedName>
        <fullName evidence="3">Uncharacterized protein</fullName>
    </submittedName>
</protein>
<evidence type="ECO:0000256" key="1">
    <source>
        <dbReference type="SAM" id="Coils"/>
    </source>
</evidence>
<keyword evidence="4" id="KW-1185">Reference proteome</keyword>
<name>I3ZDU6_TERRK</name>
<evidence type="ECO:0000313" key="3">
    <source>
        <dbReference type="EMBL" id="AFL87414.1"/>
    </source>
</evidence>
<evidence type="ECO:0000313" key="4">
    <source>
        <dbReference type="Proteomes" id="UP000006056"/>
    </source>
</evidence>
<feature type="compositionally biased region" description="Gly residues" evidence="2">
    <location>
        <begin position="105"/>
        <end position="117"/>
    </location>
</feature>
<feature type="region of interest" description="Disordered" evidence="2">
    <location>
        <begin position="65"/>
        <end position="122"/>
    </location>
</feature>
<dbReference type="AlphaFoldDB" id="I3ZDU6"/>
<dbReference type="Proteomes" id="UP000006056">
    <property type="component" value="Chromosome"/>
</dbReference>
<evidence type="ECO:0000256" key="2">
    <source>
        <dbReference type="SAM" id="MobiDB-lite"/>
    </source>
</evidence>
<dbReference type="KEGG" id="trs:Terro_1094"/>
<dbReference type="STRING" id="926566.Terro_1094"/>
<dbReference type="eggNOG" id="ENOG5033ZMK">
    <property type="taxonomic scope" value="Bacteria"/>
</dbReference>
<keyword evidence="1" id="KW-0175">Coiled coil</keyword>
<dbReference type="PATRIC" id="fig|926566.3.peg.1076"/>
<reference evidence="3 4" key="1">
    <citation type="submission" date="2012-06" db="EMBL/GenBank/DDBJ databases">
        <title>Complete genome of Terriglobus roseus DSM 18391.</title>
        <authorList>
            <consortium name="US DOE Joint Genome Institute (JGI-PGF)"/>
            <person name="Lucas S."/>
            <person name="Copeland A."/>
            <person name="Lapidus A."/>
            <person name="Glavina del Rio T."/>
            <person name="Dalin E."/>
            <person name="Tice H."/>
            <person name="Bruce D."/>
            <person name="Goodwin L."/>
            <person name="Pitluck S."/>
            <person name="Peters L."/>
            <person name="Mikhailova N."/>
            <person name="Munk A.C.C."/>
            <person name="Kyrpides N."/>
            <person name="Mavromatis K."/>
            <person name="Ivanova N."/>
            <person name="Brettin T."/>
            <person name="Detter J.C."/>
            <person name="Han C."/>
            <person name="Larimer F."/>
            <person name="Land M."/>
            <person name="Hauser L."/>
            <person name="Markowitz V."/>
            <person name="Cheng J.-F."/>
            <person name="Hugenholtz P."/>
            <person name="Woyke T."/>
            <person name="Wu D."/>
            <person name="Brambilla E."/>
            <person name="Klenk H.-P."/>
            <person name="Eisen J.A."/>
        </authorList>
    </citation>
    <scope>NUCLEOTIDE SEQUENCE [LARGE SCALE GENOMIC DNA]</scope>
    <source>
        <strain evidence="4">DSM 18391 / NRRL B-41598 / KBS 63</strain>
    </source>
</reference>